<organism evidence="1">
    <name type="scientific">Nymphaea colorata</name>
    <name type="common">pocket water lily</name>
    <dbReference type="NCBI Taxonomy" id="210225"/>
    <lineage>
        <taxon>Eukaryota</taxon>
        <taxon>Viridiplantae</taxon>
        <taxon>Streptophyta</taxon>
        <taxon>Embryophyta</taxon>
        <taxon>Tracheophyta</taxon>
        <taxon>Spermatophyta</taxon>
        <taxon>Magnoliopsida</taxon>
        <taxon>Nymphaeales</taxon>
        <taxon>Nymphaeaceae</taxon>
        <taxon>Nymphaea</taxon>
    </lineage>
</organism>
<sequence length="12" mass="1421">MPDEETVPDKIF</sequence>
<reference evidence="1" key="1">
    <citation type="submission" date="2019-09" db="EMBL/GenBank/DDBJ databases">
        <authorList>
            <person name="Zhang L."/>
        </authorList>
    </citation>
    <scope>NUCLEOTIDE SEQUENCE</scope>
</reference>
<accession>A0A5K1CGJ9</accession>
<gene>
    <name evidence="1" type="ORF">NYM_LOCUS18076</name>
</gene>
<name>A0A5K1CGJ9_9MAGN</name>
<evidence type="ECO:0000313" key="1">
    <source>
        <dbReference type="EMBL" id="VVW25487.1"/>
    </source>
</evidence>
<dbReference type="EMBL" id="LR721782">
    <property type="protein sequence ID" value="VVW25487.1"/>
    <property type="molecule type" value="Genomic_DNA"/>
</dbReference>
<protein>
    <submittedName>
        <fullName evidence="1">Uncharacterized protein</fullName>
    </submittedName>
</protein>
<proteinExistence type="predicted"/>